<evidence type="ECO:0000313" key="10">
    <source>
        <dbReference type="EMBL" id="QPG72840.1"/>
    </source>
</evidence>
<feature type="transmembrane region" description="Helical" evidence="8">
    <location>
        <begin position="423"/>
        <end position="444"/>
    </location>
</feature>
<feature type="compositionally biased region" description="Basic and acidic residues" evidence="7">
    <location>
        <begin position="1"/>
        <end position="21"/>
    </location>
</feature>
<evidence type="ECO:0000256" key="7">
    <source>
        <dbReference type="SAM" id="MobiDB-lite"/>
    </source>
</evidence>
<comment type="similarity">
    <text evidence="2">Belongs to the amino acid-polyamine-organocation (APC) superfamily. YAT (TC 2.A.3.10) family.</text>
</comment>
<dbReference type="InterPro" id="IPR004841">
    <property type="entry name" value="AA-permease/SLC12A_dom"/>
</dbReference>
<evidence type="ECO:0000256" key="5">
    <source>
        <dbReference type="ARBA" id="ARBA00022989"/>
    </source>
</evidence>
<feature type="transmembrane region" description="Helical" evidence="8">
    <location>
        <begin position="170"/>
        <end position="190"/>
    </location>
</feature>
<dbReference type="Proteomes" id="UP000662931">
    <property type="component" value="Chromosome 1"/>
</dbReference>
<feature type="transmembrane region" description="Helical" evidence="8">
    <location>
        <begin position="465"/>
        <end position="486"/>
    </location>
</feature>
<evidence type="ECO:0000259" key="9">
    <source>
        <dbReference type="Pfam" id="PF00324"/>
    </source>
</evidence>
<reference evidence="10" key="1">
    <citation type="submission" date="2020-10" db="EMBL/GenBank/DDBJ databases">
        <authorList>
            <person name="Roach M.J.R."/>
        </authorList>
    </citation>
    <scope>NUCLEOTIDE SEQUENCE</scope>
    <source>
        <strain evidence="10">CBS 1945</strain>
    </source>
</reference>
<organism evidence="10 11">
    <name type="scientific">Eeniella nana</name>
    <name type="common">Yeast</name>
    <name type="synonym">Brettanomyces nanus</name>
    <dbReference type="NCBI Taxonomy" id="13502"/>
    <lineage>
        <taxon>Eukaryota</taxon>
        <taxon>Fungi</taxon>
        <taxon>Dikarya</taxon>
        <taxon>Ascomycota</taxon>
        <taxon>Saccharomycotina</taxon>
        <taxon>Pichiomycetes</taxon>
        <taxon>Pichiales</taxon>
        <taxon>Pichiaceae</taxon>
        <taxon>Brettanomyces</taxon>
    </lineage>
</organism>
<dbReference type="PANTHER" id="PTHR43341:SF36">
    <property type="entry name" value="PROLINE-SPECIFIC PERMEASE"/>
    <property type="match status" value="1"/>
</dbReference>
<gene>
    <name evidence="10" type="ORF">FOA43_000142</name>
</gene>
<protein>
    <recommendedName>
        <fullName evidence="9">Amino acid permease/ SLC12A domain-containing protein</fullName>
    </recommendedName>
</protein>
<feature type="transmembrane region" description="Helical" evidence="8">
    <location>
        <begin position="141"/>
        <end position="164"/>
    </location>
</feature>
<feature type="compositionally biased region" description="Acidic residues" evidence="7">
    <location>
        <begin position="27"/>
        <end position="36"/>
    </location>
</feature>
<feature type="transmembrane region" description="Helical" evidence="8">
    <location>
        <begin position="60"/>
        <end position="79"/>
    </location>
</feature>
<name>A0A875RMX4_EENNA</name>
<evidence type="ECO:0000256" key="1">
    <source>
        <dbReference type="ARBA" id="ARBA00004141"/>
    </source>
</evidence>
<evidence type="ECO:0000313" key="11">
    <source>
        <dbReference type="Proteomes" id="UP000662931"/>
    </source>
</evidence>
<dbReference type="Pfam" id="PF00324">
    <property type="entry name" value="AA_permease"/>
    <property type="match status" value="1"/>
</dbReference>
<dbReference type="FunFam" id="1.20.1740.10:FF:000001">
    <property type="entry name" value="Amino acid permease"/>
    <property type="match status" value="1"/>
</dbReference>
<feature type="transmembrane region" description="Helical" evidence="8">
    <location>
        <begin position="498"/>
        <end position="517"/>
    </location>
</feature>
<keyword evidence="4 8" id="KW-0812">Transmembrane</keyword>
<evidence type="ECO:0000256" key="6">
    <source>
        <dbReference type="ARBA" id="ARBA00023136"/>
    </source>
</evidence>
<dbReference type="EMBL" id="CP064812">
    <property type="protein sequence ID" value="QPG72840.1"/>
    <property type="molecule type" value="Genomic_DNA"/>
</dbReference>
<sequence length="563" mass="61880">MNHSIKDLEQGSSSKENEQIEIKLQPADDDERSTDDESYLNVIETKGGLKRSLKARHVQFISIAGAIGTGLFISTGSVLSKCGPAPLLMGYTILCIFVWSIMNLLSEMVTYIPLPGRSTPYAMCLRYTGNKSAAFTEGLNLAYAQAILTPAEISAAAFIVSYWLDWNPAIWISIFLVLIVAINMCSSGTFGEIEFWIAAIKIITLTGLIIVGVVIFFGGGPSQHGVLGFRYWKNPGSFKEFLVEGATGKFLAVLESTVKSGFAFVLSPELITCCAAEAEDPRINLPKATERFIYRLIFFYVCGALVIGIIVPYNSSRLMSAINEGAQGAAASPFVIGIQNAGIKVLNHIVNAAILTSAFSAGNSFMFGASRNLHSMAVNGAIPRVFARCNRFGVPYYSVAAVAVVACLAYLTVSNGSSTAFTWLSNISTVSGFLSWIFISITYIRYRKAIAYHHMESRITYRPPLQKIGAYFCVVIFTVITLVNGFPVFFDFNAADFIAAYITVPIILVLYFGHAIWTKNWRLFAPPEEIDCITGLKEIEAEQAAYIPKKPRNIFERIWFWIA</sequence>
<keyword evidence="3" id="KW-0813">Transport</keyword>
<dbReference type="GO" id="GO:0016020">
    <property type="term" value="C:membrane"/>
    <property type="evidence" value="ECO:0007669"/>
    <property type="project" value="UniProtKB-SubCell"/>
</dbReference>
<dbReference type="KEGG" id="bnn:FOA43_000142"/>
<evidence type="ECO:0000256" key="3">
    <source>
        <dbReference type="ARBA" id="ARBA00022448"/>
    </source>
</evidence>
<feature type="transmembrane region" description="Helical" evidence="8">
    <location>
        <begin position="394"/>
        <end position="411"/>
    </location>
</feature>
<dbReference type="PIRSF" id="PIRSF006060">
    <property type="entry name" value="AA_transporter"/>
    <property type="match status" value="1"/>
</dbReference>
<feature type="region of interest" description="Disordered" evidence="7">
    <location>
        <begin position="1"/>
        <end position="36"/>
    </location>
</feature>
<dbReference type="PANTHER" id="PTHR43341">
    <property type="entry name" value="AMINO ACID PERMEASE"/>
    <property type="match status" value="1"/>
</dbReference>
<dbReference type="RefSeq" id="XP_038776405.1">
    <property type="nucleotide sequence ID" value="XM_038920477.1"/>
</dbReference>
<feature type="transmembrane region" description="Helical" evidence="8">
    <location>
        <begin position="85"/>
        <end position="105"/>
    </location>
</feature>
<dbReference type="OrthoDB" id="3900342at2759"/>
<evidence type="ECO:0000256" key="2">
    <source>
        <dbReference type="ARBA" id="ARBA00006983"/>
    </source>
</evidence>
<dbReference type="InterPro" id="IPR050524">
    <property type="entry name" value="APC_YAT"/>
</dbReference>
<dbReference type="GO" id="GO:0015171">
    <property type="term" value="F:amino acid transmembrane transporter activity"/>
    <property type="evidence" value="ECO:0007669"/>
    <property type="project" value="TreeGrafter"/>
</dbReference>
<keyword evidence="11" id="KW-1185">Reference proteome</keyword>
<comment type="subcellular location">
    <subcellularLocation>
        <location evidence="1">Membrane</location>
        <topology evidence="1">Multi-pass membrane protein</topology>
    </subcellularLocation>
</comment>
<evidence type="ECO:0000256" key="4">
    <source>
        <dbReference type="ARBA" id="ARBA00022692"/>
    </source>
</evidence>
<evidence type="ECO:0000256" key="8">
    <source>
        <dbReference type="SAM" id="Phobius"/>
    </source>
</evidence>
<proteinExistence type="inferred from homology"/>
<feature type="domain" description="Amino acid permease/ SLC12A" evidence="9">
    <location>
        <begin position="57"/>
        <end position="523"/>
    </location>
</feature>
<feature type="transmembrane region" description="Helical" evidence="8">
    <location>
        <begin position="202"/>
        <end position="220"/>
    </location>
</feature>
<dbReference type="Gene3D" id="1.20.1740.10">
    <property type="entry name" value="Amino acid/polyamine transporter I"/>
    <property type="match status" value="1"/>
</dbReference>
<keyword evidence="6 8" id="KW-0472">Membrane</keyword>
<dbReference type="GeneID" id="62193543"/>
<accession>A0A875RMX4</accession>
<keyword evidence="5 8" id="KW-1133">Transmembrane helix</keyword>
<feature type="transmembrane region" description="Helical" evidence="8">
    <location>
        <begin position="292"/>
        <end position="313"/>
    </location>
</feature>
<dbReference type="AlphaFoldDB" id="A0A875RMX4"/>